<evidence type="ECO:0000256" key="5">
    <source>
        <dbReference type="ARBA" id="ARBA00022989"/>
    </source>
</evidence>
<evidence type="ECO:0000256" key="7">
    <source>
        <dbReference type="RuleBase" id="RU363032"/>
    </source>
</evidence>
<dbReference type="InterPro" id="IPR025966">
    <property type="entry name" value="OppC_N"/>
</dbReference>
<dbReference type="RefSeq" id="WP_190931342.1">
    <property type="nucleotide sequence ID" value="NZ_JACXJA010000046.1"/>
</dbReference>
<keyword evidence="2 7" id="KW-0813">Transport</keyword>
<dbReference type="InterPro" id="IPR000515">
    <property type="entry name" value="MetI-like"/>
</dbReference>
<dbReference type="Proteomes" id="UP000639396">
    <property type="component" value="Unassembled WGS sequence"/>
</dbReference>
<dbReference type="PANTHER" id="PTHR43386:SF1">
    <property type="entry name" value="D,D-DIPEPTIDE TRANSPORT SYSTEM PERMEASE PROTEIN DDPC-RELATED"/>
    <property type="match status" value="1"/>
</dbReference>
<dbReference type="CDD" id="cd06261">
    <property type="entry name" value="TM_PBP2"/>
    <property type="match status" value="1"/>
</dbReference>
<organism evidence="9 10">
    <name type="scientific">Paenibacillus oceani</name>
    <dbReference type="NCBI Taxonomy" id="2772510"/>
    <lineage>
        <taxon>Bacteria</taxon>
        <taxon>Bacillati</taxon>
        <taxon>Bacillota</taxon>
        <taxon>Bacilli</taxon>
        <taxon>Bacillales</taxon>
        <taxon>Paenibacillaceae</taxon>
        <taxon>Paenibacillus</taxon>
    </lineage>
</organism>
<evidence type="ECO:0000256" key="6">
    <source>
        <dbReference type="ARBA" id="ARBA00023136"/>
    </source>
</evidence>
<name>A0A927CH93_9BACL</name>
<dbReference type="GO" id="GO:0055085">
    <property type="term" value="P:transmembrane transport"/>
    <property type="evidence" value="ECO:0007669"/>
    <property type="project" value="InterPro"/>
</dbReference>
<reference evidence="9" key="1">
    <citation type="submission" date="2020-09" db="EMBL/GenBank/DDBJ databases">
        <title>A novel bacterium of genus Paenibacillus, isolated from South China Sea.</title>
        <authorList>
            <person name="Huang H."/>
            <person name="Mo K."/>
            <person name="Hu Y."/>
        </authorList>
    </citation>
    <scope>NUCLEOTIDE SEQUENCE</scope>
    <source>
        <strain evidence="9">IB182363</strain>
    </source>
</reference>
<gene>
    <name evidence="9" type="ORF">IDH45_27435</name>
</gene>
<proteinExistence type="inferred from homology"/>
<feature type="transmembrane region" description="Helical" evidence="7">
    <location>
        <begin position="201"/>
        <end position="219"/>
    </location>
</feature>
<dbReference type="Pfam" id="PF12911">
    <property type="entry name" value="OppC_N"/>
    <property type="match status" value="1"/>
</dbReference>
<dbReference type="InterPro" id="IPR035906">
    <property type="entry name" value="MetI-like_sf"/>
</dbReference>
<accession>A0A927CH93</accession>
<evidence type="ECO:0000256" key="3">
    <source>
        <dbReference type="ARBA" id="ARBA00022475"/>
    </source>
</evidence>
<dbReference type="EMBL" id="JACXJA010000046">
    <property type="protein sequence ID" value="MBD2865720.1"/>
    <property type="molecule type" value="Genomic_DNA"/>
</dbReference>
<dbReference type="InterPro" id="IPR050366">
    <property type="entry name" value="BP-dependent_transpt_permease"/>
</dbReference>
<dbReference type="GO" id="GO:0005886">
    <property type="term" value="C:plasma membrane"/>
    <property type="evidence" value="ECO:0007669"/>
    <property type="project" value="UniProtKB-SubCell"/>
</dbReference>
<comment type="caution">
    <text evidence="9">The sequence shown here is derived from an EMBL/GenBank/DDBJ whole genome shotgun (WGS) entry which is preliminary data.</text>
</comment>
<dbReference type="PANTHER" id="PTHR43386">
    <property type="entry name" value="OLIGOPEPTIDE TRANSPORT SYSTEM PERMEASE PROTEIN APPC"/>
    <property type="match status" value="1"/>
</dbReference>
<feature type="transmembrane region" description="Helical" evidence="7">
    <location>
        <begin position="254"/>
        <end position="275"/>
    </location>
</feature>
<dbReference type="Pfam" id="PF00528">
    <property type="entry name" value="BPD_transp_1"/>
    <property type="match status" value="1"/>
</dbReference>
<dbReference type="AlphaFoldDB" id="A0A927CH93"/>
<evidence type="ECO:0000256" key="2">
    <source>
        <dbReference type="ARBA" id="ARBA00022448"/>
    </source>
</evidence>
<comment type="subcellular location">
    <subcellularLocation>
        <location evidence="1 7">Cell membrane</location>
        <topology evidence="1 7">Multi-pass membrane protein</topology>
    </subcellularLocation>
</comment>
<keyword evidence="5 7" id="KW-1133">Transmembrane helix</keyword>
<evidence type="ECO:0000256" key="1">
    <source>
        <dbReference type="ARBA" id="ARBA00004651"/>
    </source>
</evidence>
<dbReference type="SUPFAM" id="SSF161098">
    <property type="entry name" value="MetI-like"/>
    <property type="match status" value="1"/>
</dbReference>
<feature type="transmembrane region" description="Helical" evidence="7">
    <location>
        <begin position="88"/>
        <end position="112"/>
    </location>
</feature>
<keyword evidence="3" id="KW-1003">Cell membrane</keyword>
<evidence type="ECO:0000259" key="8">
    <source>
        <dbReference type="PROSITE" id="PS50928"/>
    </source>
</evidence>
<dbReference type="Gene3D" id="1.10.3720.10">
    <property type="entry name" value="MetI-like"/>
    <property type="match status" value="1"/>
</dbReference>
<sequence length="286" mass="31413">MSTVTLRLGLLRKQWSNLKRNRLAVFGLFLILFLGLSTLLADLLTSYDPNGVDLKNRVQPPSSEHIFGTDKLGRDVFSRILYGGRLSIMIGLSGALGAALIGVVLGSLGGYFGGWIDRVFLRTSETIMSFPALVLIMVFIALFGSNIINLIIVFSVTGWVSEYRLVRGRFLSLKNEYFVEACRAFGMSNVRIIFSHILPNALTPVIVSITLSTALYILTEAGLGYLGLGVPPTTPTWGNILNAAQSIDVVQEYWWLWLVPGTAISLFVLGIHTFGDGLRDLIDPSR</sequence>
<evidence type="ECO:0000256" key="4">
    <source>
        <dbReference type="ARBA" id="ARBA00022692"/>
    </source>
</evidence>
<feature type="transmembrane region" description="Helical" evidence="7">
    <location>
        <begin position="133"/>
        <end position="157"/>
    </location>
</feature>
<keyword evidence="4 7" id="KW-0812">Transmembrane</keyword>
<keyword evidence="10" id="KW-1185">Reference proteome</keyword>
<comment type="similarity">
    <text evidence="7">Belongs to the binding-protein-dependent transport system permease family.</text>
</comment>
<dbReference type="PROSITE" id="PS50928">
    <property type="entry name" value="ABC_TM1"/>
    <property type="match status" value="1"/>
</dbReference>
<protein>
    <submittedName>
        <fullName evidence="9">ABC transporter permease</fullName>
    </submittedName>
</protein>
<keyword evidence="6 7" id="KW-0472">Membrane</keyword>
<evidence type="ECO:0000313" key="9">
    <source>
        <dbReference type="EMBL" id="MBD2865720.1"/>
    </source>
</evidence>
<feature type="domain" description="ABC transmembrane type-1" evidence="8">
    <location>
        <begin position="84"/>
        <end position="275"/>
    </location>
</feature>
<evidence type="ECO:0000313" key="10">
    <source>
        <dbReference type="Proteomes" id="UP000639396"/>
    </source>
</evidence>